<feature type="region of interest" description="Disordered" evidence="2">
    <location>
        <begin position="1"/>
        <end position="27"/>
    </location>
</feature>
<protein>
    <submittedName>
        <fullName evidence="4">Transposase</fullName>
    </submittedName>
</protein>
<name>A0A2N9JD47_9ACTN</name>
<sequence>MTDSEALRGEGGGANQSPSTTQGFPLKNAKERMDVIAAYRDVGTYRGAAAVCGTTHKTVRRIIEAHQAATEGVVPVAVVRPRNYDQVIELVADRVKSTSGRVSAKRLLPAARAAGYAGSDRNFRRLVATVKKQWRHDQARAGGRRPAVWSPGEVLAIDWGEEVLAGRKLLVFCAVLGWSRFRFVRFATDQQLATTLGMLAECFEVLSGVPKTVLADRMGCLKGGVVANVVVPSPDYVRFATHYRFRPDFCHAADPESKGIVERLVGYAKQDLLVPLELDDDPWVDGIAGLNVRAHAWCEEVNAALHSEIQAVPAERLAAEAEVLGELPSLRLEIGPKPVSRKVDKLSCIRFGSARYSVPNQLIGTTVTVMVDERDRMLRVIEPVTGQIHAEHALVAPGETSIVDAHYGRPRPETPRRAARAKTPAEREFLALGPVAQRFLTGAAAAGVTKLGSEINEILMLAAAHGTDALLAALERAVRFSRWRAADVRSILATNGYAPHPTPAGAAFTSAVVLTLPSVPTRSLADYALQPAIEGNEGGEVS</sequence>
<dbReference type="PROSITE" id="PS50994">
    <property type="entry name" value="INTEGRASE"/>
    <property type="match status" value="1"/>
</dbReference>
<keyword evidence="5" id="KW-1185">Reference proteome</keyword>
<reference evidence="4 5" key="1">
    <citation type="submission" date="2018-02" db="EMBL/GenBank/DDBJ databases">
        <authorList>
            <person name="Cohen D.B."/>
            <person name="Kent A.D."/>
        </authorList>
    </citation>
    <scope>NUCLEOTIDE SEQUENCE [LARGE SCALE GENOMIC DNA]</scope>
    <source>
        <strain evidence="4">1</strain>
    </source>
</reference>
<dbReference type="InterPro" id="IPR036397">
    <property type="entry name" value="RNaseH_sf"/>
</dbReference>
<dbReference type="EMBL" id="LT985188">
    <property type="protein sequence ID" value="SPD85304.1"/>
    <property type="molecule type" value="Genomic_DNA"/>
</dbReference>
<dbReference type="AlphaFoldDB" id="A0A2N9JD47"/>
<evidence type="ECO:0000256" key="1">
    <source>
        <dbReference type="ARBA" id="ARBA00009277"/>
    </source>
</evidence>
<accession>A0A2N9JD47</accession>
<dbReference type="GO" id="GO:0015074">
    <property type="term" value="P:DNA integration"/>
    <property type="evidence" value="ECO:0007669"/>
    <property type="project" value="InterPro"/>
</dbReference>
<dbReference type="Gene3D" id="3.30.420.10">
    <property type="entry name" value="Ribonuclease H-like superfamily/Ribonuclease H"/>
    <property type="match status" value="1"/>
</dbReference>
<comment type="similarity">
    <text evidence="1">Belongs to the transposase IS21/IS408/IS1162 family.</text>
</comment>
<dbReference type="Pfam" id="PF22483">
    <property type="entry name" value="Mu-transpos_C_2"/>
    <property type="match status" value="1"/>
</dbReference>
<evidence type="ECO:0000313" key="5">
    <source>
        <dbReference type="Proteomes" id="UP000238164"/>
    </source>
</evidence>
<dbReference type="NCBIfam" id="NF033546">
    <property type="entry name" value="transpos_IS21"/>
    <property type="match status" value="1"/>
</dbReference>
<feature type="domain" description="Integrase catalytic" evidence="3">
    <location>
        <begin position="142"/>
        <end position="321"/>
    </location>
</feature>
<gene>
    <name evidence="4" type="ORF">MPLG2_0268</name>
</gene>
<evidence type="ECO:0000256" key="2">
    <source>
        <dbReference type="SAM" id="MobiDB-lite"/>
    </source>
</evidence>
<proteinExistence type="inferred from homology"/>
<organism evidence="4 5">
    <name type="scientific">Micropruina glycogenica</name>
    <dbReference type="NCBI Taxonomy" id="75385"/>
    <lineage>
        <taxon>Bacteria</taxon>
        <taxon>Bacillati</taxon>
        <taxon>Actinomycetota</taxon>
        <taxon>Actinomycetes</taxon>
        <taxon>Propionibacteriales</taxon>
        <taxon>Nocardioidaceae</taxon>
        <taxon>Micropruina</taxon>
    </lineage>
</organism>
<dbReference type="GO" id="GO:0003676">
    <property type="term" value="F:nucleic acid binding"/>
    <property type="evidence" value="ECO:0007669"/>
    <property type="project" value="InterPro"/>
</dbReference>
<dbReference type="InterPro" id="IPR001584">
    <property type="entry name" value="Integrase_cat-core"/>
</dbReference>
<evidence type="ECO:0000259" key="3">
    <source>
        <dbReference type="PROSITE" id="PS50994"/>
    </source>
</evidence>
<dbReference type="PANTHER" id="PTHR35004">
    <property type="entry name" value="TRANSPOSASE RV3428C-RELATED"/>
    <property type="match status" value="1"/>
</dbReference>
<dbReference type="InterPro" id="IPR054353">
    <property type="entry name" value="IstA-like_C"/>
</dbReference>
<dbReference type="InterPro" id="IPR012337">
    <property type="entry name" value="RNaseH-like_sf"/>
</dbReference>
<dbReference type="Proteomes" id="UP000238164">
    <property type="component" value="Chromosome 1"/>
</dbReference>
<evidence type="ECO:0000313" key="4">
    <source>
        <dbReference type="EMBL" id="SPD85304.1"/>
    </source>
</evidence>
<dbReference type="KEGG" id="mgg:MPLG2_0268"/>
<dbReference type="SUPFAM" id="SSF53098">
    <property type="entry name" value="Ribonuclease H-like"/>
    <property type="match status" value="1"/>
</dbReference>